<keyword evidence="1" id="KW-0732">Signal</keyword>
<evidence type="ECO:0000256" key="1">
    <source>
        <dbReference type="SAM" id="SignalP"/>
    </source>
</evidence>
<feature type="chain" id="PRO_5018086073" evidence="1">
    <location>
        <begin position="21"/>
        <end position="140"/>
    </location>
</feature>
<organism evidence="2 3">
    <name type="scientific">Pyrenophora seminiperda CCB06</name>
    <dbReference type="NCBI Taxonomy" id="1302712"/>
    <lineage>
        <taxon>Eukaryota</taxon>
        <taxon>Fungi</taxon>
        <taxon>Dikarya</taxon>
        <taxon>Ascomycota</taxon>
        <taxon>Pezizomycotina</taxon>
        <taxon>Dothideomycetes</taxon>
        <taxon>Pleosporomycetidae</taxon>
        <taxon>Pleosporales</taxon>
        <taxon>Pleosporineae</taxon>
        <taxon>Pleosporaceae</taxon>
        <taxon>Pyrenophora</taxon>
    </lineage>
</organism>
<keyword evidence="3" id="KW-1185">Reference proteome</keyword>
<dbReference type="Proteomes" id="UP000265663">
    <property type="component" value="Unassembled WGS sequence"/>
</dbReference>
<name>A0A3M7M427_9PLEO</name>
<gene>
    <name evidence="2" type="ORF">GMOD_00003167</name>
</gene>
<sequence>MQLTTALLSLLLTSSATVTATTFNNFRDLTCQVWNGSYVTVTKTDLEQVVKNGYASASPLIPNASSLFFTDAEKKKCPSNSEDTYKWVNVPQWYAGYPKGPGEGAAVAVVYYKETDTYNLCRNMGNVQPNGYAGLCKEYL</sequence>
<reference evidence="2 3" key="1">
    <citation type="journal article" date="2014" name="PLoS ONE">
        <title>De novo Genome Assembly of the Fungal Plant Pathogen Pyrenophora semeniperda.</title>
        <authorList>
            <person name="Soliai M.M."/>
            <person name="Meyer S.E."/>
            <person name="Udall J.A."/>
            <person name="Elzinga D.E."/>
            <person name="Hermansen R.A."/>
            <person name="Bodily P.M."/>
            <person name="Hart A.A."/>
            <person name="Coleman C.E."/>
        </authorList>
    </citation>
    <scope>NUCLEOTIDE SEQUENCE [LARGE SCALE GENOMIC DNA]</scope>
    <source>
        <strain evidence="2 3">CCB06</strain>
        <tissue evidence="2">Mycelium</tissue>
    </source>
</reference>
<dbReference type="OrthoDB" id="3668416at2759"/>
<accession>A0A3M7M427</accession>
<evidence type="ECO:0000313" key="2">
    <source>
        <dbReference type="EMBL" id="RMZ69226.1"/>
    </source>
</evidence>
<evidence type="ECO:0000313" key="3">
    <source>
        <dbReference type="Proteomes" id="UP000265663"/>
    </source>
</evidence>
<feature type="signal peptide" evidence="1">
    <location>
        <begin position="1"/>
        <end position="20"/>
    </location>
</feature>
<protein>
    <submittedName>
        <fullName evidence="2">Uncharacterized protein</fullName>
    </submittedName>
</protein>
<dbReference type="AlphaFoldDB" id="A0A3M7M427"/>
<proteinExistence type="predicted"/>
<dbReference type="EMBL" id="KE747817">
    <property type="protein sequence ID" value="RMZ69226.1"/>
    <property type="molecule type" value="Genomic_DNA"/>
</dbReference>